<organism evidence="1 2">
    <name type="scientific">Candidatus Woesebacteria bacterium GWB1_43_5</name>
    <dbReference type="NCBI Taxonomy" id="1802474"/>
    <lineage>
        <taxon>Bacteria</taxon>
        <taxon>Candidatus Woeseibacteriota</taxon>
    </lineage>
</organism>
<evidence type="ECO:0000313" key="1">
    <source>
        <dbReference type="EMBL" id="OGM05592.1"/>
    </source>
</evidence>
<reference evidence="1 2" key="1">
    <citation type="journal article" date="2016" name="Nat. Commun.">
        <title>Thousands of microbial genomes shed light on interconnected biogeochemical processes in an aquifer system.</title>
        <authorList>
            <person name="Anantharaman K."/>
            <person name="Brown C.T."/>
            <person name="Hug L.A."/>
            <person name="Sharon I."/>
            <person name="Castelle C.J."/>
            <person name="Probst A.J."/>
            <person name="Thomas B.C."/>
            <person name="Singh A."/>
            <person name="Wilkins M.J."/>
            <person name="Karaoz U."/>
            <person name="Brodie E.L."/>
            <person name="Williams K.H."/>
            <person name="Hubbard S.S."/>
            <person name="Banfield J.F."/>
        </authorList>
    </citation>
    <scope>NUCLEOTIDE SEQUENCE [LARGE SCALE GENOMIC DNA]</scope>
</reference>
<accession>A0A1F7WS52</accession>
<evidence type="ECO:0000313" key="2">
    <source>
        <dbReference type="Proteomes" id="UP000178812"/>
    </source>
</evidence>
<dbReference type="AlphaFoldDB" id="A0A1F7WS52"/>
<dbReference type="EMBL" id="MGFM01000032">
    <property type="protein sequence ID" value="OGM05592.1"/>
    <property type="molecule type" value="Genomic_DNA"/>
</dbReference>
<protein>
    <submittedName>
        <fullName evidence="1">Uncharacterized protein</fullName>
    </submittedName>
</protein>
<name>A0A1F7WS52_9BACT</name>
<gene>
    <name evidence="1" type="ORF">A2125_02230</name>
</gene>
<proteinExistence type="predicted"/>
<comment type="caution">
    <text evidence="1">The sequence shown here is derived from an EMBL/GenBank/DDBJ whole genome shotgun (WGS) entry which is preliminary data.</text>
</comment>
<sequence>MTFIAIRSALVTVITPVKTAAVVAEIYNYMPKNLPETPAIAIIDAPSGEVYSNTGENLLEIKYIIRCMVEDIKTSETSTQITTLLTVVDAVLAELRKVANASLESTSIYFMFENITETQEGVLEDITVLYKDIIITAHMFKSI</sequence>
<dbReference type="Proteomes" id="UP000178812">
    <property type="component" value="Unassembled WGS sequence"/>
</dbReference>